<evidence type="ECO:0000313" key="9">
    <source>
        <dbReference type="Proteomes" id="UP000031186"/>
    </source>
</evidence>
<dbReference type="InterPro" id="IPR050493">
    <property type="entry name" value="FAD-dep_Monooxygenase_BioMet"/>
</dbReference>
<dbReference type="SUPFAM" id="SSF54373">
    <property type="entry name" value="FAD-linked reductases, C-terminal domain"/>
    <property type="match status" value="1"/>
</dbReference>
<evidence type="ECO:0000256" key="3">
    <source>
        <dbReference type="ARBA" id="ARBA00022827"/>
    </source>
</evidence>
<keyword evidence="3" id="KW-0274">FAD</keyword>
<feature type="non-terminal residue" evidence="8">
    <location>
        <position position="1"/>
    </location>
</feature>
<feature type="domain" description="FAD-binding" evidence="7">
    <location>
        <begin position="116"/>
        <end position="338"/>
    </location>
</feature>
<evidence type="ECO:0000256" key="2">
    <source>
        <dbReference type="ARBA" id="ARBA00022630"/>
    </source>
</evidence>
<dbReference type="Pfam" id="PF00890">
    <property type="entry name" value="FAD_binding_2"/>
    <property type="match status" value="1"/>
</dbReference>
<evidence type="ECO:0000313" key="8">
    <source>
        <dbReference type="EMBL" id="KID66110.1"/>
    </source>
</evidence>
<evidence type="ECO:0000256" key="5">
    <source>
        <dbReference type="ARBA" id="ARBA00023033"/>
    </source>
</evidence>
<evidence type="ECO:0000256" key="1">
    <source>
        <dbReference type="ARBA" id="ARBA00007992"/>
    </source>
</evidence>
<dbReference type="GO" id="GO:0071949">
    <property type="term" value="F:FAD binding"/>
    <property type="evidence" value="ECO:0007669"/>
    <property type="project" value="InterPro"/>
</dbReference>
<organism evidence="8 9">
    <name type="scientific">Metarhizium anisopliae (strain ARSEF 549)</name>
    <dbReference type="NCBI Taxonomy" id="3151832"/>
    <lineage>
        <taxon>Eukaryota</taxon>
        <taxon>Fungi</taxon>
        <taxon>Dikarya</taxon>
        <taxon>Ascomycota</taxon>
        <taxon>Pezizomycotina</taxon>
        <taxon>Sordariomycetes</taxon>
        <taxon>Hypocreomycetidae</taxon>
        <taxon>Hypocreales</taxon>
        <taxon>Clavicipitaceae</taxon>
        <taxon>Metarhizium</taxon>
    </lineage>
</organism>
<dbReference type="HOGENOM" id="CLU_009665_19_1_1"/>
<dbReference type="EMBL" id="AZNF01000006">
    <property type="protein sequence ID" value="KID66110.1"/>
    <property type="molecule type" value="Genomic_DNA"/>
</dbReference>
<dbReference type="Gene3D" id="3.50.50.60">
    <property type="entry name" value="FAD/NAD(P)-binding domain"/>
    <property type="match status" value="1"/>
</dbReference>
<dbReference type="Pfam" id="PF01494">
    <property type="entry name" value="FAD_binding_3"/>
    <property type="match status" value="1"/>
</dbReference>
<gene>
    <name evidence="8" type="ORF">MAN_05769</name>
</gene>
<proteinExistence type="inferred from homology"/>
<keyword evidence="9" id="KW-1185">Reference proteome</keyword>
<keyword evidence="4" id="KW-0560">Oxidoreductase</keyword>
<keyword evidence="2" id="KW-0285">Flavoprotein</keyword>
<evidence type="ECO:0000256" key="4">
    <source>
        <dbReference type="ARBA" id="ARBA00023002"/>
    </source>
</evidence>
<comment type="similarity">
    <text evidence="1">Belongs to the paxM FAD-dependent monooxygenase family.</text>
</comment>
<accession>A0A0B4EW25</accession>
<dbReference type="OrthoDB" id="16820at2759"/>
<reference evidence="8 9" key="1">
    <citation type="journal article" date="2014" name="Proc. Natl. Acad. Sci. U.S.A.">
        <title>Trajectory and genomic determinants of fungal-pathogen speciation and host adaptation.</title>
        <authorList>
            <person name="Hu X."/>
            <person name="Xiao G."/>
            <person name="Zheng P."/>
            <person name="Shang Y."/>
            <person name="Su Y."/>
            <person name="Zhang X."/>
            <person name="Liu X."/>
            <person name="Zhan S."/>
            <person name="St Leger R.J."/>
            <person name="Wang C."/>
        </authorList>
    </citation>
    <scope>NUCLEOTIDE SEQUENCE [LARGE SCALE GENOMIC DNA]</scope>
    <source>
        <strain evidence="8 9">ARSEF 549</strain>
    </source>
</reference>
<dbReference type="Proteomes" id="UP000031186">
    <property type="component" value="Unassembled WGS sequence"/>
</dbReference>
<evidence type="ECO:0000259" key="6">
    <source>
        <dbReference type="Pfam" id="PF00890"/>
    </source>
</evidence>
<name>A0A0B4EW25_METAF</name>
<sequence>MPSQPLHVLIVGAGFGGLTAAIECRLRGMNVTVIETYPTSLKYGDVIDFFPNGGRIIEKWDNGAVGRELMNICINQGDRFLYFKADGSLIWSEDWILQPHHFWRQYAGHRGQIHQVVFRYAERLGVRFKLGERVKSYVDGSKPKVITTSGQSYEADVVIAADGPRSIARQQVLGLPDTKVNSGYAIFRAHFTLTERHKNNEFLRDFCDPNKDDTCLWAAHDSHMLIYTWNKGQDLGWVLTHKDTDDIGESWSYPGKKSDVLACLQESGFEQKLVEVVNETPDEDIVDYKLVWRDPLKTWLSPSSRIAVIGDAAHCHLPTSAQGGSQAMEDGVALAIALDRAKGDVPLGMKVFERIRFNRSHITHMASIWIRDGYHNVDWEGEEIKKNPQILNLPRPSWVIEYDIAAESEKHFDQLSKDVKDGRQGTIEELSLPAGGDYRPESRIVKKADKVITV</sequence>
<dbReference type="InterPro" id="IPR002938">
    <property type="entry name" value="FAD-bd"/>
</dbReference>
<dbReference type="PANTHER" id="PTHR13789">
    <property type="entry name" value="MONOOXYGENASE"/>
    <property type="match status" value="1"/>
</dbReference>
<dbReference type="GO" id="GO:0004497">
    <property type="term" value="F:monooxygenase activity"/>
    <property type="evidence" value="ECO:0007669"/>
    <property type="project" value="UniProtKB-KW"/>
</dbReference>
<evidence type="ECO:0000259" key="7">
    <source>
        <dbReference type="Pfam" id="PF01494"/>
    </source>
</evidence>
<protein>
    <submittedName>
        <fullName evidence="8">Aromatic-ring hydroxylase-like protein</fullName>
    </submittedName>
</protein>
<comment type="caution">
    <text evidence="8">The sequence shown here is derived from an EMBL/GenBank/DDBJ whole genome shotgun (WGS) entry which is preliminary data.</text>
</comment>
<feature type="domain" description="FAD-dependent oxidoreductase 2 FAD-binding" evidence="6">
    <location>
        <begin position="7"/>
        <end position="36"/>
    </location>
</feature>
<dbReference type="VEuPathDB" id="FungiDB:MAN_05769"/>
<dbReference type="PRINTS" id="PR00420">
    <property type="entry name" value="RNGMNOXGNASE"/>
</dbReference>
<dbReference type="AlphaFoldDB" id="A0A0B4EW25"/>
<dbReference type="SUPFAM" id="SSF51905">
    <property type="entry name" value="FAD/NAD(P)-binding domain"/>
    <property type="match status" value="1"/>
</dbReference>
<dbReference type="InterPro" id="IPR036188">
    <property type="entry name" value="FAD/NAD-bd_sf"/>
</dbReference>
<dbReference type="PANTHER" id="PTHR13789:SF236">
    <property type="entry name" value="MONOOXYGENASE, PUTATIVE (AFU_ORTHOLOGUE AFUA_6G12060)-RELATED"/>
    <property type="match status" value="1"/>
</dbReference>
<keyword evidence="5" id="KW-0503">Monooxygenase</keyword>
<dbReference type="InterPro" id="IPR003953">
    <property type="entry name" value="FAD-dep_OxRdtase_2_FAD-bd"/>
</dbReference>